<feature type="region of interest" description="Disordered" evidence="5">
    <location>
        <begin position="172"/>
        <end position="192"/>
    </location>
</feature>
<keyword evidence="9" id="KW-1185">Reference proteome</keyword>
<feature type="transmembrane region" description="Helical" evidence="6">
    <location>
        <begin position="58"/>
        <end position="76"/>
    </location>
</feature>
<evidence type="ECO:0000256" key="1">
    <source>
        <dbReference type="ARBA" id="ARBA00022670"/>
    </source>
</evidence>
<keyword evidence="1" id="KW-0645">Protease</keyword>
<evidence type="ECO:0000256" key="4">
    <source>
        <dbReference type="ARBA" id="ARBA00022833"/>
    </source>
</evidence>
<comment type="caution">
    <text evidence="8">The sequence shown here is derived from an EMBL/GenBank/DDBJ whole genome shotgun (WGS) entry which is preliminary data.</text>
</comment>
<dbReference type="Proteomes" id="UP001501195">
    <property type="component" value="Unassembled WGS sequence"/>
</dbReference>
<feature type="region of interest" description="Disordered" evidence="5">
    <location>
        <begin position="1"/>
        <end position="53"/>
    </location>
</feature>
<dbReference type="SUPFAM" id="SSF55486">
    <property type="entry name" value="Metalloproteases ('zincins'), catalytic domain"/>
    <property type="match status" value="1"/>
</dbReference>
<feature type="domain" description="Peptidase metallopeptidase" evidence="7">
    <location>
        <begin position="130"/>
        <end position="309"/>
    </location>
</feature>
<keyword evidence="6" id="KW-0812">Transmembrane</keyword>
<evidence type="ECO:0000313" key="8">
    <source>
        <dbReference type="EMBL" id="GAA4971014.1"/>
    </source>
</evidence>
<evidence type="ECO:0000313" key="9">
    <source>
        <dbReference type="Proteomes" id="UP001501195"/>
    </source>
</evidence>
<sequence>MSSGTEPRSRVGDIPRSPTGRVPQWVMDEATGRASTPPPWRGPTGPAPARRGSRWRGAGLAAAVVAVLGVSAWAQFSGALQGTSLVYAGRSADVPTPGQESEDAPLGQPAPLVQHSDAWRPMRTQADGTTPVRWDPCRPIHYVTRTAGAPAGGQELLQEALQRVSEATGLRFVDDGSTDEGPSPQRASFQPDRYGDRWAPVLITWVSADEVPDIAASVVGQAGPAGVTTPEGEDVYVSGTVELDAGEVTQALAHPGGDAFVRLVLEHELAHLVGLAHVNDPTELMYPVAGAQGGFGPGDLTGLAALGTGGCIPEV</sequence>
<evidence type="ECO:0000256" key="3">
    <source>
        <dbReference type="ARBA" id="ARBA00022801"/>
    </source>
</evidence>
<evidence type="ECO:0000256" key="6">
    <source>
        <dbReference type="SAM" id="Phobius"/>
    </source>
</evidence>
<evidence type="ECO:0000259" key="7">
    <source>
        <dbReference type="SMART" id="SM00235"/>
    </source>
</evidence>
<dbReference type="SMART" id="SM00235">
    <property type="entry name" value="ZnMc"/>
    <property type="match status" value="1"/>
</dbReference>
<keyword evidence="2" id="KW-0479">Metal-binding</keyword>
<keyword evidence="3" id="KW-0378">Hydrolase</keyword>
<organism evidence="8 9">
    <name type="scientific">Kineococcus glutinatus</name>
    <dbReference type="NCBI Taxonomy" id="1070872"/>
    <lineage>
        <taxon>Bacteria</taxon>
        <taxon>Bacillati</taxon>
        <taxon>Actinomycetota</taxon>
        <taxon>Actinomycetes</taxon>
        <taxon>Kineosporiales</taxon>
        <taxon>Kineosporiaceae</taxon>
        <taxon>Kineococcus</taxon>
    </lineage>
</organism>
<dbReference type="PRINTS" id="PR00138">
    <property type="entry name" value="MATRIXIN"/>
</dbReference>
<protein>
    <recommendedName>
        <fullName evidence="7">Peptidase metallopeptidase domain-containing protein</fullName>
    </recommendedName>
</protein>
<dbReference type="InterPro" id="IPR001818">
    <property type="entry name" value="Pept_M10_metallopeptidase"/>
</dbReference>
<evidence type="ECO:0000256" key="2">
    <source>
        <dbReference type="ARBA" id="ARBA00022723"/>
    </source>
</evidence>
<evidence type="ECO:0000256" key="5">
    <source>
        <dbReference type="SAM" id="MobiDB-lite"/>
    </source>
</evidence>
<gene>
    <name evidence="8" type="ORF">GCM10023225_11170</name>
</gene>
<keyword evidence="6" id="KW-0472">Membrane</keyword>
<feature type="region of interest" description="Disordered" evidence="5">
    <location>
        <begin position="91"/>
        <end position="133"/>
    </location>
</feature>
<reference evidence="9" key="1">
    <citation type="journal article" date="2019" name="Int. J. Syst. Evol. Microbiol.">
        <title>The Global Catalogue of Microorganisms (GCM) 10K type strain sequencing project: providing services to taxonomists for standard genome sequencing and annotation.</title>
        <authorList>
            <consortium name="The Broad Institute Genomics Platform"/>
            <consortium name="The Broad Institute Genome Sequencing Center for Infectious Disease"/>
            <person name="Wu L."/>
            <person name="Ma J."/>
        </authorList>
    </citation>
    <scope>NUCLEOTIDE SEQUENCE [LARGE SCALE GENOMIC DNA]</scope>
    <source>
        <strain evidence="9">JCM 18126</strain>
    </source>
</reference>
<name>A0ABP9HHD7_9ACTN</name>
<dbReference type="Pfam" id="PF00413">
    <property type="entry name" value="Peptidase_M10"/>
    <property type="match status" value="1"/>
</dbReference>
<keyword evidence="4" id="KW-0862">Zinc</keyword>
<dbReference type="InterPro" id="IPR021190">
    <property type="entry name" value="Pept_M10A"/>
</dbReference>
<dbReference type="Gene3D" id="3.40.390.10">
    <property type="entry name" value="Collagenase (Catalytic Domain)"/>
    <property type="match status" value="1"/>
</dbReference>
<dbReference type="EMBL" id="BAABIL010000138">
    <property type="protein sequence ID" value="GAA4971014.1"/>
    <property type="molecule type" value="Genomic_DNA"/>
</dbReference>
<dbReference type="RefSeq" id="WP_345711396.1">
    <property type="nucleotide sequence ID" value="NZ_BAABIL010000138.1"/>
</dbReference>
<keyword evidence="6" id="KW-1133">Transmembrane helix</keyword>
<dbReference type="InterPro" id="IPR006026">
    <property type="entry name" value="Peptidase_Metallo"/>
</dbReference>
<dbReference type="InterPro" id="IPR024079">
    <property type="entry name" value="MetalloPept_cat_dom_sf"/>
</dbReference>
<accession>A0ABP9HHD7</accession>
<proteinExistence type="predicted"/>